<name>X1MR98_9ZZZZ</name>
<evidence type="ECO:0000313" key="1">
    <source>
        <dbReference type="EMBL" id="GAI34172.1"/>
    </source>
</evidence>
<proteinExistence type="predicted"/>
<sequence>MEKVLSKKAFPQWVKKLESYTIYSPRKDGDFWNFEVIKNSEIIDLDYLNTVLSPLIGEDEVTSSFISKQWHVGQR</sequence>
<dbReference type="EMBL" id="BARV01031111">
    <property type="protein sequence ID" value="GAI34172.1"/>
    <property type="molecule type" value="Genomic_DNA"/>
</dbReference>
<comment type="caution">
    <text evidence="1">The sequence shown here is derived from an EMBL/GenBank/DDBJ whole genome shotgun (WGS) entry which is preliminary data.</text>
</comment>
<gene>
    <name evidence="1" type="ORF">S06H3_49285</name>
</gene>
<protein>
    <submittedName>
        <fullName evidence="1">Uncharacterized protein</fullName>
    </submittedName>
</protein>
<dbReference type="AlphaFoldDB" id="X1MR98"/>
<organism evidence="1">
    <name type="scientific">marine sediment metagenome</name>
    <dbReference type="NCBI Taxonomy" id="412755"/>
    <lineage>
        <taxon>unclassified sequences</taxon>
        <taxon>metagenomes</taxon>
        <taxon>ecological metagenomes</taxon>
    </lineage>
</organism>
<accession>X1MR98</accession>
<reference evidence="1" key="1">
    <citation type="journal article" date="2014" name="Front. Microbiol.">
        <title>High frequency of phylogenetically diverse reductive dehalogenase-homologous genes in deep subseafloor sedimentary metagenomes.</title>
        <authorList>
            <person name="Kawai M."/>
            <person name="Futagami T."/>
            <person name="Toyoda A."/>
            <person name="Takaki Y."/>
            <person name="Nishi S."/>
            <person name="Hori S."/>
            <person name="Arai W."/>
            <person name="Tsubouchi T."/>
            <person name="Morono Y."/>
            <person name="Uchiyama I."/>
            <person name="Ito T."/>
            <person name="Fujiyama A."/>
            <person name="Inagaki F."/>
            <person name="Takami H."/>
        </authorList>
    </citation>
    <scope>NUCLEOTIDE SEQUENCE</scope>
    <source>
        <strain evidence="1">Expedition CK06-06</strain>
    </source>
</reference>